<dbReference type="AlphaFoldDB" id="A0A922HYQ1"/>
<reference evidence="1" key="2">
    <citation type="journal article" date="2022" name="Res Sq">
        <title>Comparative Genomics Reveals Insights into the Divergent Evolution of Astigmatic Mites and Household Pest Adaptations.</title>
        <authorList>
            <person name="Xiong Q."/>
            <person name="Wan A.T.-Y."/>
            <person name="Liu X.-Y."/>
            <person name="Fung C.S.-H."/>
            <person name="Xiao X."/>
            <person name="Malainual N."/>
            <person name="Hou J."/>
            <person name="Wang L."/>
            <person name="Wang M."/>
            <person name="Yang K."/>
            <person name="Cui Y."/>
            <person name="Leung E."/>
            <person name="Nong W."/>
            <person name="Shin S.-K."/>
            <person name="Au S."/>
            <person name="Jeong K.Y."/>
            <person name="Chew F.T."/>
            <person name="Hui J."/>
            <person name="Leung T.F."/>
            <person name="Tungtrongchitr A."/>
            <person name="Zhong N."/>
            <person name="Liu Z."/>
            <person name="Tsui S."/>
        </authorList>
    </citation>
    <scope>NUCLEOTIDE SEQUENCE</scope>
    <source>
        <strain evidence="1">Derf</strain>
        <tissue evidence="1">Whole organism</tissue>
    </source>
</reference>
<proteinExistence type="predicted"/>
<reference evidence="1" key="1">
    <citation type="submission" date="2013-05" db="EMBL/GenBank/DDBJ databases">
        <authorList>
            <person name="Yim A.K.Y."/>
            <person name="Chan T.F."/>
            <person name="Ji K.M."/>
            <person name="Liu X.Y."/>
            <person name="Zhou J.W."/>
            <person name="Li R.Q."/>
            <person name="Yang K.Y."/>
            <person name="Li J."/>
            <person name="Li M."/>
            <person name="Law P.T.W."/>
            <person name="Wu Y.L."/>
            <person name="Cai Z.L."/>
            <person name="Qin H."/>
            <person name="Bao Y."/>
            <person name="Leung R.K.K."/>
            <person name="Ng P.K.S."/>
            <person name="Zou J."/>
            <person name="Zhong X.J."/>
            <person name="Ran P.X."/>
            <person name="Zhong N.S."/>
            <person name="Liu Z.G."/>
            <person name="Tsui S.K.W."/>
        </authorList>
    </citation>
    <scope>NUCLEOTIDE SEQUENCE</scope>
    <source>
        <strain evidence="1">Derf</strain>
        <tissue evidence="1">Whole organism</tissue>
    </source>
</reference>
<organism evidence="1 2">
    <name type="scientific">Dermatophagoides farinae</name>
    <name type="common">American house dust mite</name>
    <dbReference type="NCBI Taxonomy" id="6954"/>
    <lineage>
        <taxon>Eukaryota</taxon>
        <taxon>Metazoa</taxon>
        <taxon>Ecdysozoa</taxon>
        <taxon>Arthropoda</taxon>
        <taxon>Chelicerata</taxon>
        <taxon>Arachnida</taxon>
        <taxon>Acari</taxon>
        <taxon>Acariformes</taxon>
        <taxon>Sarcoptiformes</taxon>
        <taxon>Astigmata</taxon>
        <taxon>Psoroptidia</taxon>
        <taxon>Analgoidea</taxon>
        <taxon>Pyroglyphidae</taxon>
        <taxon>Dermatophagoidinae</taxon>
        <taxon>Dermatophagoides</taxon>
    </lineage>
</organism>
<name>A0A922HYQ1_DERFA</name>
<evidence type="ECO:0000313" key="2">
    <source>
        <dbReference type="Proteomes" id="UP000790347"/>
    </source>
</evidence>
<protein>
    <submittedName>
        <fullName evidence="1">Uncharacterized protein</fullName>
    </submittedName>
</protein>
<comment type="caution">
    <text evidence="1">The sequence shown here is derived from an EMBL/GenBank/DDBJ whole genome shotgun (WGS) entry which is preliminary data.</text>
</comment>
<dbReference type="Proteomes" id="UP000790347">
    <property type="component" value="Unassembled WGS sequence"/>
</dbReference>
<dbReference type="EMBL" id="ASGP02000004">
    <property type="protein sequence ID" value="KAH9511699.1"/>
    <property type="molecule type" value="Genomic_DNA"/>
</dbReference>
<sequence>MFYLFIVYPRIPISNISEKKTSLFSGKKKSPTSPLYQIRFLTFYVYSTLEIVHEILQPKQNVHVDDDDDDDDHHFDGIK</sequence>
<gene>
    <name evidence="1" type="ORF">DERF_010138</name>
</gene>
<evidence type="ECO:0000313" key="1">
    <source>
        <dbReference type="EMBL" id="KAH9511699.1"/>
    </source>
</evidence>
<keyword evidence="2" id="KW-1185">Reference proteome</keyword>
<accession>A0A922HYQ1</accession>